<dbReference type="Pfam" id="PF24570">
    <property type="entry name" value="BACK_BPM_SPOP"/>
    <property type="match status" value="1"/>
</dbReference>
<dbReference type="PANTHER" id="PTHR26379:SF434">
    <property type="entry name" value="BTB_POZ AND MATH DOMAIN-CONTAINING PROTEIN 2"/>
    <property type="match status" value="1"/>
</dbReference>
<evidence type="ECO:0000259" key="2">
    <source>
        <dbReference type="Pfam" id="PF24570"/>
    </source>
</evidence>
<evidence type="ECO:0000313" key="4">
    <source>
        <dbReference type="Proteomes" id="UP000032141"/>
    </source>
</evidence>
<dbReference type="OMA" id="NTVATNY"/>
<feature type="domain" description="BPM/SPOP BACK" evidence="2">
    <location>
        <begin position="61"/>
        <end position="115"/>
    </location>
</feature>
<dbReference type="Gramene" id="Bo3g052460.1">
    <property type="protein sequence ID" value="Bo3g052460.1"/>
    <property type="gene ID" value="Bo3g052460"/>
</dbReference>
<dbReference type="Gene3D" id="1.25.40.420">
    <property type="match status" value="1"/>
</dbReference>
<keyword evidence="4" id="KW-1185">Reference proteome</keyword>
<dbReference type="Proteomes" id="UP000032141">
    <property type="component" value="Chromosome C3"/>
</dbReference>
<evidence type="ECO:0000313" key="3">
    <source>
        <dbReference type="EnsemblPlants" id="Bo3g052460.1"/>
    </source>
</evidence>
<dbReference type="PANTHER" id="PTHR26379">
    <property type="entry name" value="BTB/POZ AND MATH DOMAIN-CONTAINING PROTEIN 1"/>
    <property type="match status" value="1"/>
</dbReference>
<sequence>MFLHFNYWDELLDMQDVMGTDLKWAATLVARHLLAAADRYALQRLRTICESQLCEGISINTVATNYALAEQHHCFQLKSAYLKFISLPENLKAVMETDGFDYLKEGCPCLLSELLEYVVRLSEHSLASLGHGKELYVDGCDVMGDE</sequence>
<dbReference type="STRING" id="109376.A0A0D3B8S9"/>
<dbReference type="InterPro" id="IPR045005">
    <property type="entry name" value="BPM1-6"/>
</dbReference>
<evidence type="ECO:0000256" key="1">
    <source>
        <dbReference type="ARBA" id="ARBA00010846"/>
    </source>
</evidence>
<dbReference type="eggNOG" id="KOG1987">
    <property type="taxonomic scope" value="Eukaryota"/>
</dbReference>
<dbReference type="EnsemblPlants" id="Bo3g052460.1">
    <property type="protein sequence ID" value="Bo3g052460.1"/>
    <property type="gene ID" value="Bo3g052460"/>
</dbReference>
<comment type="similarity">
    <text evidence="1">Belongs to the Tdpoz family.</text>
</comment>
<reference evidence="3 4" key="1">
    <citation type="journal article" date="2014" name="Genome Biol.">
        <title>Transcriptome and methylome profiling reveals relics of genome dominance in the mesopolyploid Brassica oleracea.</title>
        <authorList>
            <person name="Parkin I.A."/>
            <person name="Koh C."/>
            <person name="Tang H."/>
            <person name="Robinson S.J."/>
            <person name="Kagale S."/>
            <person name="Clarke W.E."/>
            <person name="Town C.D."/>
            <person name="Nixon J."/>
            <person name="Krishnakumar V."/>
            <person name="Bidwell S.L."/>
            <person name="Denoeud F."/>
            <person name="Belcram H."/>
            <person name="Links M.G."/>
            <person name="Just J."/>
            <person name="Clarke C."/>
            <person name="Bender T."/>
            <person name="Huebert T."/>
            <person name="Mason A.S."/>
            <person name="Pires J.C."/>
            <person name="Barker G."/>
            <person name="Moore J."/>
            <person name="Walley P.G."/>
            <person name="Manoli S."/>
            <person name="Batley J."/>
            <person name="Edwards D."/>
            <person name="Nelson M.N."/>
            <person name="Wang X."/>
            <person name="Paterson A.H."/>
            <person name="King G."/>
            <person name="Bancroft I."/>
            <person name="Chalhoub B."/>
            <person name="Sharpe A.G."/>
        </authorList>
    </citation>
    <scope>NUCLEOTIDE SEQUENCE</scope>
    <source>
        <strain evidence="3 4">cv. TO1000</strain>
    </source>
</reference>
<dbReference type="GO" id="GO:0016567">
    <property type="term" value="P:protein ubiquitination"/>
    <property type="evidence" value="ECO:0007669"/>
    <property type="project" value="InterPro"/>
</dbReference>
<dbReference type="HOGENOM" id="CLU_154858_0_0_1"/>
<accession>A0A0D3B8S9</accession>
<protein>
    <recommendedName>
        <fullName evidence="2">BPM/SPOP BACK domain-containing protein</fullName>
    </recommendedName>
</protein>
<dbReference type="SMR" id="A0A0D3B8S9"/>
<organism evidence="3 4">
    <name type="scientific">Brassica oleracea var. oleracea</name>
    <dbReference type="NCBI Taxonomy" id="109376"/>
    <lineage>
        <taxon>Eukaryota</taxon>
        <taxon>Viridiplantae</taxon>
        <taxon>Streptophyta</taxon>
        <taxon>Embryophyta</taxon>
        <taxon>Tracheophyta</taxon>
        <taxon>Spermatophyta</taxon>
        <taxon>Magnoliopsida</taxon>
        <taxon>eudicotyledons</taxon>
        <taxon>Gunneridae</taxon>
        <taxon>Pentapetalae</taxon>
        <taxon>rosids</taxon>
        <taxon>malvids</taxon>
        <taxon>Brassicales</taxon>
        <taxon>Brassicaceae</taxon>
        <taxon>Brassiceae</taxon>
        <taxon>Brassica</taxon>
    </lineage>
</organism>
<name>A0A0D3B8S9_BRAOL</name>
<dbReference type="InterPro" id="IPR056423">
    <property type="entry name" value="BACK_BPM_SPOP"/>
</dbReference>
<reference evidence="3" key="2">
    <citation type="submission" date="2015-03" db="UniProtKB">
        <authorList>
            <consortium name="EnsemblPlants"/>
        </authorList>
    </citation>
    <scope>IDENTIFICATION</scope>
</reference>
<proteinExistence type="inferred from homology"/>
<dbReference type="AlphaFoldDB" id="A0A0D3B8S9"/>